<comment type="similarity">
    <text evidence="2">Belongs to the RUS1 family.</text>
</comment>
<keyword evidence="9" id="KW-1185">Reference proteome</keyword>
<sequence>MADILNDTAIVLDTLSPFLASLPLLISLPEVIPIPFRVYTLCLSSSLRALCGISAGGSKTAISLHFATPLQGTGNIGDLNAKDSSKETVLGLVGMLLGTVVVPYLTTPFSTYSTLFLLVGLHLGFNFAAARSCRGPPPLLSPSTVLDALKDERYILWFDPECLSSLSATGSIISSTPRLHIFLKDGHRSSDHLKAWIHATEVARVVQRELLVQRQRLTSHVDDALHNTSGNLELDLNSKTLDPTNVIVSSYEVVSRELPSFTDAMIQATWTFSNVDGSKELDVALVTGPPITVITEVVKHGVDEESRKER</sequence>
<evidence type="ECO:0000256" key="1">
    <source>
        <dbReference type="ARBA" id="ARBA00004370"/>
    </source>
</evidence>
<comment type="subcellular location">
    <subcellularLocation>
        <location evidence="1">Membrane</location>
    </subcellularLocation>
</comment>
<keyword evidence="3 6" id="KW-0812">Transmembrane</keyword>
<accession>A0ABR2ZB75</accession>
<feature type="domain" description="Protein root UVB sensitive/RUS" evidence="7">
    <location>
        <begin position="1"/>
        <end position="132"/>
    </location>
</feature>
<name>A0ABR2ZB75_9AGAR</name>
<reference evidence="8 9" key="1">
    <citation type="submission" date="2024-05" db="EMBL/GenBank/DDBJ databases">
        <title>A draft genome resource for the thread blight pathogen Marasmius tenuissimus strain MS-2.</title>
        <authorList>
            <person name="Yulfo-Soto G.E."/>
            <person name="Baruah I.K."/>
            <person name="Amoako-Attah I."/>
            <person name="Bukari Y."/>
            <person name="Meinhardt L.W."/>
            <person name="Bailey B.A."/>
            <person name="Cohen S.P."/>
        </authorList>
    </citation>
    <scope>NUCLEOTIDE SEQUENCE [LARGE SCALE GENOMIC DNA]</scope>
    <source>
        <strain evidence="8 9">MS-2</strain>
    </source>
</reference>
<keyword evidence="4 6" id="KW-1133">Transmembrane helix</keyword>
<evidence type="ECO:0000256" key="6">
    <source>
        <dbReference type="SAM" id="Phobius"/>
    </source>
</evidence>
<evidence type="ECO:0000256" key="2">
    <source>
        <dbReference type="ARBA" id="ARBA00007558"/>
    </source>
</evidence>
<organism evidence="8 9">
    <name type="scientific">Marasmius tenuissimus</name>
    <dbReference type="NCBI Taxonomy" id="585030"/>
    <lineage>
        <taxon>Eukaryota</taxon>
        <taxon>Fungi</taxon>
        <taxon>Dikarya</taxon>
        <taxon>Basidiomycota</taxon>
        <taxon>Agaricomycotina</taxon>
        <taxon>Agaricomycetes</taxon>
        <taxon>Agaricomycetidae</taxon>
        <taxon>Agaricales</taxon>
        <taxon>Marasmiineae</taxon>
        <taxon>Marasmiaceae</taxon>
        <taxon>Marasmius</taxon>
    </lineage>
</organism>
<proteinExistence type="inferred from homology"/>
<evidence type="ECO:0000313" key="9">
    <source>
        <dbReference type="Proteomes" id="UP001437256"/>
    </source>
</evidence>
<evidence type="ECO:0000256" key="4">
    <source>
        <dbReference type="ARBA" id="ARBA00022989"/>
    </source>
</evidence>
<feature type="transmembrane region" description="Helical" evidence="6">
    <location>
        <begin position="89"/>
        <end position="106"/>
    </location>
</feature>
<dbReference type="PANTHER" id="PTHR12770">
    <property type="entry name" value="RUS1 FAMILY PROTEIN C16ORF58"/>
    <property type="match status" value="1"/>
</dbReference>
<comment type="caution">
    <text evidence="8">The sequence shown here is derived from an EMBL/GenBank/DDBJ whole genome shotgun (WGS) entry which is preliminary data.</text>
</comment>
<evidence type="ECO:0000256" key="3">
    <source>
        <dbReference type="ARBA" id="ARBA00022692"/>
    </source>
</evidence>
<dbReference type="InterPro" id="IPR054549">
    <property type="entry name" value="UVB_sens_RUS_dom"/>
</dbReference>
<dbReference type="Pfam" id="PF04884">
    <property type="entry name" value="UVB_sens_prot"/>
    <property type="match status" value="1"/>
</dbReference>
<dbReference type="EMBL" id="JBBXMP010000295">
    <property type="protein sequence ID" value="KAL0058600.1"/>
    <property type="molecule type" value="Genomic_DNA"/>
</dbReference>
<evidence type="ECO:0000256" key="5">
    <source>
        <dbReference type="ARBA" id="ARBA00023136"/>
    </source>
</evidence>
<protein>
    <recommendedName>
        <fullName evidence="7">Protein root UVB sensitive/RUS domain-containing protein</fullName>
    </recommendedName>
</protein>
<evidence type="ECO:0000313" key="8">
    <source>
        <dbReference type="EMBL" id="KAL0058600.1"/>
    </source>
</evidence>
<dbReference type="PANTHER" id="PTHR12770:SF31">
    <property type="entry name" value="RUS FAMILY MEMBER 1"/>
    <property type="match status" value="1"/>
</dbReference>
<gene>
    <name evidence="8" type="ORF">AAF712_014721</name>
</gene>
<keyword evidence="5 6" id="KW-0472">Membrane</keyword>
<evidence type="ECO:0000259" key="7">
    <source>
        <dbReference type="Pfam" id="PF04884"/>
    </source>
</evidence>
<dbReference type="Proteomes" id="UP001437256">
    <property type="component" value="Unassembled WGS sequence"/>
</dbReference>
<dbReference type="InterPro" id="IPR006968">
    <property type="entry name" value="RUS_fam"/>
</dbReference>